<feature type="compositionally biased region" description="Gly residues" evidence="1">
    <location>
        <begin position="705"/>
        <end position="734"/>
    </location>
</feature>
<dbReference type="AlphaFoldDB" id="A0A7W7WEP9"/>
<sequence>MFAAATLAWAVAVTLAVLPGGLGTVPRAHAAGGVTVPGPPVWHPEDWTTGDRGSVTLENAGNLGNERVRVRWSGFTPTVFSWGGPVDVAVVGSSDILYPVRVYQCRGTDPKPTDCYGSTVYNGDPAKGFEQEMAQGATTPEFPTNMVIAATRPDGTGEAEIELWTSQQSQTLGCDAAHACSIVVEPQYGGDSIGAYQTPVGTVNCEDHSPDSDGFFNTASDGSFRKNAGGRYQTGESCAWNQRAVVPLEFAATPSDCKAADAEFAMAGLEMANRAVQQWRAGFCAGDQPLNLQYVFGGGEPQARAAFLERRGADVALTARAEHAPATRPYVYAPLGSTAVSVVYVIDDGTNRRQIRQLRLNARLMAKLLTQSYDLQYGATIPSVDGNPKCVFLDPEFLKLNPVDVVNGPVWPECGSGGNKAETTPVVIGGTSDLVHQVTSWIAADPEAAQFLGGAKDPWGMRLNSFYLRSKFTGYPVDTFQPQDFSGPGHWKQYEWNPLIGGLGQVARSVLEGRASCSDPNIDNTGSHPKCGAQPVGQRALFAIMDAGQAKAYSLPEAALANPAGEFVTPSLGALQAAVSVMTTDPVTGTQQLPYGEAGSAFASAKAAYPLTTVQYAMLPTGGLDGAKAGAISRFVRQATDLGGGQVYGTAPGLLAPGFLALTEAQSAQAKAAAAHVAAQDSALPGNQVAVAEPAVPVPVNPAGTAGGSTGGGQSTSNGSSGGTDSGGTSGGSGAAPVAAPAGGKSPAASNSPVAAAPVAAGRPGQDRAGAARLLLPVLLVIGGVLLVGGPTTLLLSGTDLGGRIAGGVRRLLGRK</sequence>
<feature type="signal peptide" evidence="3">
    <location>
        <begin position="1"/>
        <end position="30"/>
    </location>
</feature>
<keyword evidence="5" id="KW-1185">Reference proteome</keyword>
<dbReference type="Proteomes" id="UP000573327">
    <property type="component" value="Unassembled WGS sequence"/>
</dbReference>
<dbReference type="Gene3D" id="3.40.190.10">
    <property type="entry name" value="Periplasmic binding protein-like II"/>
    <property type="match status" value="2"/>
</dbReference>
<keyword evidence="3" id="KW-0732">Signal</keyword>
<keyword evidence="2" id="KW-0472">Membrane</keyword>
<protein>
    <recommendedName>
        <fullName evidence="6">PBP domain-containing protein</fullName>
    </recommendedName>
</protein>
<dbReference type="RefSeq" id="WP_184911316.1">
    <property type="nucleotide sequence ID" value="NZ_JACHJR010000001.1"/>
</dbReference>
<evidence type="ECO:0000256" key="2">
    <source>
        <dbReference type="SAM" id="Phobius"/>
    </source>
</evidence>
<dbReference type="EMBL" id="JACHJR010000001">
    <property type="protein sequence ID" value="MBB4944997.1"/>
    <property type="molecule type" value="Genomic_DNA"/>
</dbReference>
<reference evidence="4 5" key="1">
    <citation type="submission" date="2020-08" db="EMBL/GenBank/DDBJ databases">
        <title>Sequencing the genomes of 1000 actinobacteria strains.</title>
        <authorList>
            <person name="Klenk H.-P."/>
        </authorList>
    </citation>
    <scope>NUCLEOTIDE SEQUENCE [LARGE SCALE GENOMIC DNA]</scope>
    <source>
        <strain evidence="4 5">DSM 44786</strain>
    </source>
</reference>
<dbReference type="SUPFAM" id="SSF53850">
    <property type="entry name" value="Periplasmic binding protein-like II"/>
    <property type="match status" value="1"/>
</dbReference>
<organism evidence="4 5">
    <name type="scientific">Kitasatospora gansuensis</name>
    <dbReference type="NCBI Taxonomy" id="258050"/>
    <lineage>
        <taxon>Bacteria</taxon>
        <taxon>Bacillati</taxon>
        <taxon>Actinomycetota</taxon>
        <taxon>Actinomycetes</taxon>
        <taxon>Kitasatosporales</taxon>
        <taxon>Streptomycetaceae</taxon>
        <taxon>Kitasatospora</taxon>
    </lineage>
</organism>
<comment type="caution">
    <text evidence="4">The sequence shown here is derived from an EMBL/GenBank/DDBJ whole genome shotgun (WGS) entry which is preliminary data.</text>
</comment>
<evidence type="ECO:0000256" key="1">
    <source>
        <dbReference type="SAM" id="MobiDB-lite"/>
    </source>
</evidence>
<feature type="region of interest" description="Disordered" evidence="1">
    <location>
        <begin position="700"/>
        <end position="752"/>
    </location>
</feature>
<name>A0A7W7WEP9_9ACTN</name>
<gene>
    <name evidence="4" type="ORF">F4556_000532</name>
</gene>
<keyword evidence="2" id="KW-0812">Transmembrane</keyword>
<evidence type="ECO:0000256" key="3">
    <source>
        <dbReference type="SAM" id="SignalP"/>
    </source>
</evidence>
<evidence type="ECO:0000313" key="5">
    <source>
        <dbReference type="Proteomes" id="UP000573327"/>
    </source>
</evidence>
<evidence type="ECO:0000313" key="4">
    <source>
        <dbReference type="EMBL" id="MBB4944997.1"/>
    </source>
</evidence>
<accession>A0A7W7WEP9</accession>
<feature type="compositionally biased region" description="Low complexity" evidence="1">
    <location>
        <begin position="735"/>
        <end position="752"/>
    </location>
</feature>
<keyword evidence="2" id="KW-1133">Transmembrane helix</keyword>
<proteinExistence type="predicted"/>
<evidence type="ECO:0008006" key="6">
    <source>
        <dbReference type="Google" id="ProtNLM"/>
    </source>
</evidence>
<feature type="transmembrane region" description="Helical" evidence="2">
    <location>
        <begin position="774"/>
        <end position="796"/>
    </location>
</feature>
<feature type="chain" id="PRO_5030635952" description="PBP domain-containing protein" evidence="3">
    <location>
        <begin position="31"/>
        <end position="816"/>
    </location>
</feature>